<evidence type="ECO:0000256" key="1">
    <source>
        <dbReference type="SAM" id="MobiDB-lite"/>
    </source>
</evidence>
<dbReference type="EMBL" id="JBIAUT010000004">
    <property type="protein sequence ID" value="MFF4217699.1"/>
    <property type="molecule type" value="Genomic_DNA"/>
</dbReference>
<keyword evidence="2" id="KW-0472">Membrane</keyword>
<comment type="caution">
    <text evidence="4">The sequence shown here is derived from an EMBL/GenBank/DDBJ whole genome shotgun (WGS) entry which is preliminary data.</text>
</comment>
<gene>
    <name evidence="4" type="ORF">ACFYZM_15670</name>
</gene>
<accession>A0ABW6TYQ1</accession>
<feature type="chain" id="PRO_5045223070" evidence="3">
    <location>
        <begin position="22"/>
        <end position="622"/>
    </location>
</feature>
<feature type="transmembrane region" description="Helical" evidence="2">
    <location>
        <begin position="257"/>
        <end position="280"/>
    </location>
</feature>
<keyword evidence="2" id="KW-0812">Transmembrane</keyword>
<dbReference type="Proteomes" id="UP001602123">
    <property type="component" value="Unassembled WGS sequence"/>
</dbReference>
<dbReference type="RefSeq" id="WP_388627440.1">
    <property type="nucleotide sequence ID" value="NZ_JBIAUT010000004.1"/>
</dbReference>
<feature type="transmembrane region" description="Helical" evidence="2">
    <location>
        <begin position="326"/>
        <end position="347"/>
    </location>
</feature>
<reference evidence="4 5" key="1">
    <citation type="submission" date="2024-10" db="EMBL/GenBank/DDBJ databases">
        <title>The Natural Products Discovery Center: Release of the First 8490 Sequenced Strains for Exploring Actinobacteria Biosynthetic Diversity.</title>
        <authorList>
            <person name="Kalkreuter E."/>
            <person name="Kautsar S.A."/>
            <person name="Yang D."/>
            <person name="Bader C.D."/>
            <person name="Teijaro C.N."/>
            <person name="Fluegel L."/>
            <person name="Davis C.M."/>
            <person name="Simpson J.R."/>
            <person name="Lauterbach L."/>
            <person name="Steele A.D."/>
            <person name="Gui C."/>
            <person name="Meng S."/>
            <person name="Li G."/>
            <person name="Viehrig K."/>
            <person name="Ye F."/>
            <person name="Su P."/>
            <person name="Kiefer A.F."/>
            <person name="Nichols A."/>
            <person name="Cepeda A.J."/>
            <person name="Yan W."/>
            <person name="Fan B."/>
            <person name="Jiang Y."/>
            <person name="Adhikari A."/>
            <person name="Zheng C.-J."/>
            <person name="Schuster L."/>
            <person name="Cowan T.M."/>
            <person name="Smanski M.J."/>
            <person name="Chevrette M.G."/>
            <person name="De Carvalho L.P.S."/>
            <person name="Shen B."/>
        </authorList>
    </citation>
    <scope>NUCLEOTIDE SEQUENCE [LARGE SCALE GENOMIC DNA]</scope>
    <source>
        <strain evidence="4 5">NPDC001650</strain>
    </source>
</reference>
<dbReference type="Gene3D" id="2.60.40.230">
    <property type="entry name" value="Neocarzinostatin-like"/>
    <property type="match status" value="1"/>
</dbReference>
<feature type="signal peptide" evidence="3">
    <location>
        <begin position="1"/>
        <end position="21"/>
    </location>
</feature>
<evidence type="ECO:0000256" key="2">
    <source>
        <dbReference type="SAM" id="Phobius"/>
    </source>
</evidence>
<keyword evidence="2" id="KW-1133">Transmembrane helix</keyword>
<evidence type="ECO:0000256" key="3">
    <source>
        <dbReference type="SAM" id="SignalP"/>
    </source>
</evidence>
<keyword evidence="3" id="KW-0732">Signal</keyword>
<organism evidence="4 5">
    <name type="scientific">Streptomyces nondiastaticus</name>
    <dbReference type="NCBI Taxonomy" id="3154512"/>
    <lineage>
        <taxon>Bacteria</taxon>
        <taxon>Bacillati</taxon>
        <taxon>Actinomycetota</taxon>
        <taxon>Actinomycetes</taxon>
        <taxon>Kitasatosporales</taxon>
        <taxon>Streptomycetaceae</taxon>
        <taxon>Streptomyces</taxon>
    </lineage>
</organism>
<name>A0ABW6TYQ1_9ACTN</name>
<sequence>MRPRLLTALASVILAASAAPAAGVARAAAAADDRAAAWSAAPAPAGTAAPGPDDRTSFYLEGAPGAVLTDKLALVNPTDSARSLELRASAPWISLGRRQVRVPARMRADVPLTVTVPGDGNGDRSGAVVVTGDGREVRVPLALRVSGAPALPALAVENVRVSSAADGRGAVIRYAVVNRGNTVLAPRLALRADGIFGTVLRRTVSDAPAALPPGRAVQRVERWADAPRLDSVTVRVTAAAEGGVRASGAASYTPWRWVVPVGGGGVLGVLGAVVLVRRVVVRRRGLRGRVLDRIFTAPHPPAQTPPALGATNTRQRPGPCPCGPGASLVALLLAVFLLLSSAGAAVADGPRLSLDRPEAGKGSAVVVTGEGWRPGALLTLLVCGQNMVGGTNDCANADGRTVTTGSDGRFRREVFVAEPPRPCPCVVHVATVMGDAQAVDVPLVVAGHPVVPVPSSARLGVLAARLEGSSGLLTWFGAPPTRRLVVTVGNLGSGVVKDPVFRVGTARGVLAPTWEERKWHGTVPAGQRARVVFDVELAAGAHGPYEVSLKYGEKVLVAEPWDVARPWGVVLFWVLLGGVVAVGLFRVGMLLVDRLRPRPPVPETAVRPVLPWFAPGTLPPPD</sequence>
<proteinExistence type="predicted"/>
<feature type="transmembrane region" description="Helical" evidence="2">
    <location>
        <begin position="570"/>
        <end position="592"/>
    </location>
</feature>
<evidence type="ECO:0000313" key="5">
    <source>
        <dbReference type="Proteomes" id="UP001602123"/>
    </source>
</evidence>
<protein>
    <submittedName>
        <fullName evidence="4">Uncharacterized protein</fullName>
    </submittedName>
</protein>
<keyword evidence="5" id="KW-1185">Reference proteome</keyword>
<evidence type="ECO:0000313" key="4">
    <source>
        <dbReference type="EMBL" id="MFF4217699.1"/>
    </source>
</evidence>
<feature type="region of interest" description="Disordered" evidence="1">
    <location>
        <begin position="297"/>
        <end position="317"/>
    </location>
</feature>